<comment type="caution">
    <text evidence="1">The sequence shown here is derived from an EMBL/GenBank/DDBJ whole genome shotgun (WGS) entry which is preliminary data.</text>
</comment>
<gene>
    <name evidence="1" type="ORF">SOV92_14460</name>
</gene>
<dbReference type="EMBL" id="JAXHOZ010000054">
    <property type="protein sequence ID" value="MDY4379018.1"/>
    <property type="molecule type" value="Genomic_DNA"/>
</dbReference>
<evidence type="ECO:0000313" key="1">
    <source>
        <dbReference type="EMBL" id="MDY4379018.1"/>
    </source>
</evidence>
<organism evidence="1 2">
    <name type="scientific">Pectobacterium brasiliense</name>
    <dbReference type="NCBI Taxonomy" id="180957"/>
    <lineage>
        <taxon>Bacteria</taxon>
        <taxon>Pseudomonadati</taxon>
        <taxon>Pseudomonadota</taxon>
        <taxon>Gammaproteobacteria</taxon>
        <taxon>Enterobacterales</taxon>
        <taxon>Pectobacteriaceae</taxon>
        <taxon>Pectobacterium</taxon>
    </lineage>
</organism>
<proteinExistence type="predicted"/>
<dbReference type="RefSeq" id="WP_320714614.1">
    <property type="nucleotide sequence ID" value="NZ_JAXHOZ010000054.1"/>
</dbReference>
<protein>
    <submittedName>
        <fullName evidence="1">Uncharacterized protein</fullName>
    </submittedName>
</protein>
<dbReference type="AlphaFoldDB" id="A0AAW9HCP8"/>
<reference evidence="1" key="1">
    <citation type="submission" date="2023-11" db="EMBL/GenBank/DDBJ databases">
        <title>Comparative genomics revealed phylogeny of phytopathogenic Pectobacterium aroidearum based on whole-genome sequencing and function of putative horizontal acquire islands in P. aroidearum PccS1.</title>
        <authorList>
            <person name="Fan J."/>
            <person name="Yang L."/>
        </authorList>
    </citation>
    <scope>NUCLEOTIDE SEQUENCE</scope>
    <source>
        <strain evidence="1">NJAU140</strain>
    </source>
</reference>
<dbReference type="Proteomes" id="UP001269968">
    <property type="component" value="Unassembled WGS sequence"/>
</dbReference>
<name>A0AAW9HCP8_9GAMM</name>
<sequence>MDNITAEASGHLMESVAVIEEFVVIERFAVIEPFRVTERWKTAAVQNVTAIYGEAPEDKTSKRL</sequence>
<accession>A0AAW9HCP8</accession>
<evidence type="ECO:0000313" key="2">
    <source>
        <dbReference type="Proteomes" id="UP001269968"/>
    </source>
</evidence>